<keyword evidence="4" id="KW-0804">Transcription</keyword>
<dbReference type="PANTHER" id="PTHR48111">
    <property type="entry name" value="REGULATOR OF RPOS"/>
    <property type="match status" value="1"/>
</dbReference>
<dbReference type="SUPFAM" id="SSF52540">
    <property type="entry name" value="P-loop containing nucleoside triphosphate hydrolases"/>
    <property type="match status" value="1"/>
</dbReference>
<dbReference type="GO" id="GO:0000156">
    <property type="term" value="F:phosphorelay response regulator activity"/>
    <property type="evidence" value="ECO:0007669"/>
    <property type="project" value="TreeGrafter"/>
</dbReference>
<evidence type="ECO:0000256" key="5">
    <source>
        <dbReference type="PROSITE-ProRule" id="PRU01091"/>
    </source>
</evidence>
<name>A0A9X3S190_9ACTN</name>
<dbReference type="GO" id="GO:0000976">
    <property type="term" value="F:transcription cis-regulatory region binding"/>
    <property type="evidence" value="ECO:0007669"/>
    <property type="project" value="TreeGrafter"/>
</dbReference>
<dbReference type="GO" id="GO:0006355">
    <property type="term" value="P:regulation of DNA-templated transcription"/>
    <property type="evidence" value="ECO:0007669"/>
    <property type="project" value="InterPro"/>
</dbReference>
<dbReference type="AlphaFoldDB" id="A0A9X3S190"/>
<keyword evidence="3 5" id="KW-0238">DNA-binding</keyword>
<comment type="caution">
    <text evidence="7">The sequence shown here is derived from an EMBL/GenBank/DDBJ whole genome shotgun (WGS) entry which is preliminary data.</text>
</comment>
<dbReference type="InterPro" id="IPR016032">
    <property type="entry name" value="Sig_transdc_resp-reg_C-effctor"/>
</dbReference>
<dbReference type="InterPro" id="IPR039420">
    <property type="entry name" value="WalR-like"/>
</dbReference>
<dbReference type="EMBL" id="JAPDOD010000007">
    <property type="protein sequence ID" value="MDA0160802.1"/>
    <property type="molecule type" value="Genomic_DNA"/>
</dbReference>
<dbReference type="SUPFAM" id="SSF46894">
    <property type="entry name" value="C-terminal effector domain of the bipartite response regulators"/>
    <property type="match status" value="1"/>
</dbReference>
<dbReference type="RefSeq" id="WP_270039869.1">
    <property type="nucleotide sequence ID" value="NZ_JAPDOD010000007.1"/>
</dbReference>
<protein>
    <submittedName>
        <fullName evidence="7">Winged helix-turn-helix domain-containing protein</fullName>
    </submittedName>
</protein>
<evidence type="ECO:0000313" key="7">
    <source>
        <dbReference type="EMBL" id="MDA0160802.1"/>
    </source>
</evidence>
<evidence type="ECO:0000256" key="1">
    <source>
        <dbReference type="ARBA" id="ARBA00022553"/>
    </source>
</evidence>
<sequence length="643" mass="69151">MSEGTTPTLRTLLDARAADLPGRDRERAALVALAEDQQPLVAIVHGIAGVGKSALLRAAVHDARAHGATAVLLDGRAIEPTELGFLNALGTALGEHLHSVGEAAAALAALPGRVVLLVDAYERLPLLDFWMRVVLVPALPASVRLVLAGRDVPIAWTREFGDHVRLLRLGNLERDAARKLLARAGIADGARADAIDRVVRGHPMALQLAAAAQPDGGTMTPALEELAGRYLEGLDSRTRRALEAACVVRRATIPLLAAMVPDQPPTEAFAALQALPFAEVGPDGLLVDDAVREATAALLRATDPVTYRHHRVAAWRQLRRELRDAAPADFWRYTADMLHFVEHPVVRDAFFPSGAERYVVEPARGDDGDTIASIAAAHLPPAAAERLLAYWAAAPGTFRVSRDSDGAVAAFASIFELEDVSGALLTGDPVAAAWREHRRLAPMPRGQRALHVRHELSRESGTSPSVASAALWLDIKRDYLELRPALRRVYIAATDVATLAPALAPLGFAPLADDPLVVDGVGVVILLNDMGPASVDGWLGDVVGRELQAAEDGVLDAARRRLVLDGRDVDLTRLEFDVLRYLQEHEGRAVEREALLRDVWGYDWTGGSNVVEVVVSALRRKLGERAGALETVRGVGYRLQRLA</sequence>
<keyword evidence="2" id="KW-0805">Transcription regulation</keyword>
<reference evidence="7" key="1">
    <citation type="submission" date="2022-10" db="EMBL/GenBank/DDBJ databases">
        <title>The WGS of Solirubrobacter ginsenosidimutans DSM 21036.</title>
        <authorList>
            <person name="Jiang Z."/>
        </authorList>
    </citation>
    <scope>NUCLEOTIDE SEQUENCE</scope>
    <source>
        <strain evidence="7">DSM 21036</strain>
    </source>
</reference>
<evidence type="ECO:0000259" key="6">
    <source>
        <dbReference type="PROSITE" id="PS51755"/>
    </source>
</evidence>
<organism evidence="7 8">
    <name type="scientific">Solirubrobacter ginsenosidimutans</name>
    <dbReference type="NCBI Taxonomy" id="490573"/>
    <lineage>
        <taxon>Bacteria</taxon>
        <taxon>Bacillati</taxon>
        <taxon>Actinomycetota</taxon>
        <taxon>Thermoleophilia</taxon>
        <taxon>Solirubrobacterales</taxon>
        <taxon>Solirubrobacteraceae</taxon>
        <taxon>Solirubrobacter</taxon>
    </lineage>
</organism>
<gene>
    <name evidence="7" type="ORF">OM076_11045</name>
</gene>
<keyword evidence="1" id="KW-0597">Phosphoprotein</keyword>
<proteinExistence type="predicted"/>
<dbReference type="SMART" id="SM00862">
    <property type="entry name" value="Trans_reg_C"/>
    <property type="match status" value="1"/>
</dbReference>
<dbReference type="InterPro" id="IPR001867">
    <property type="entry name" value="OmpR/PhoB-type_DNA-bd"/>
</dbReference>
<evidence type="ECO:0000256" key="3">
    <source>
        <dbReference type="ARBA" id="ARBA00023125"/>
    </source>
</evidence>
<feature type="domain" description="OmpR/PhoB-type" evidence="6">
    <location>
        <begin position="544"/>
        <end position="641"/>
    </location>
</feature>
<dbReference type="PROSITE" id="PS51755">
    <property type="entry name" value="OMPR_PHOB"/>
    <property type="match status" value="1"/>
</dbReference>
<dbReference type="GO" id="GO:0005829">
    <property type="term" value="C:cytosol"/>
    <property type="evidence" value="ECO:0007669"/>
    <property type="project" value="TreeGrafter"/>
</dbReference>
<dbReference type="Gene3D" id="3.40.50.300">
    <property type="entry name" value="P-loop containing nucleotide triphosphate hydrolases"/>
    <property type="match status" value="1"/>
</dbReference>
<dbReference type="Gene3D" id="1.10.10.10">
    <property type="entry name" value="Winged helix-like DNA-binding domain superfamily/Winged helix DNA-binding domain"/>
    <property type="match status" value="1"/>
</dbReference>
<feature type="DNA-binding region" description="OmpR/PhoB-type" evidence="5">
    <location>
        <begin position="544"/>
        <end position="641"/>
    </location>
</feature>
<evidence type="ECO:0000256" key="2">
    <source>
        <dbReference type="ARBA" id="ARBA00023015"/>
    </source>
</evidence>
<dbReference type="Pfam" id="PF00486">
    <property type="entry name" value="Trans_reg_C"/>
    <property type="match status" value="1"/>
</dbReference>
<dbReference type="InterPro" id="IPR027417">
    <property type="entry name" value="P-loop_NTPase"/>
</dbReference>
<evidence type="ECO:0000256" key="4">
    <source>
        <dbReference type="ARBA" id="ARBA00023163"/>
    </source>
</evidence>
<dbReference type="GO" id="GO:0032993">
    <property type="term" value="C:protein-DNA complex"/>
    <property type="evidence" value="ECO:0007669"/>
    <property type="project" value="TreeGrafter"/>
</dbReference>
<dbReference type="InterPro" id="IPR036388">
    <property type="entry name" value="WH-like_DNA-bd_sf"/>
</dbReference>
<dbReference type="Proteomes" id="UP001149140">
    <property type="component" value="Unassembled WGS sequence"/>
</dbReference>
<dbReference type="CDD" id="cd00383">
    <property type="entry name" value="trans_reg_C"/>
    <property type="match status" value="1"/>
</dbReference>
<accession>A0A9X3S190</accession>
<evidence type="ECO:0000313" key="8">
    <source>
        <dbReference type="Proteomes" id="UP001149140"/>
    </source>
</evidence>
<dbReference type="PANTHER" id="PTHR48111:SF4">
    <property type="entry name" value="DNA-BINDING DUAL TRANSCRIPTIONAL REGULATOR OMPR"/>
    <property type="match status" value="1"/>
</dbReference>
<keyword evidence="8" id="KW-1185">Reference proteome</keyword>